<dbReference type="Pfam" id="PF21697">
    <property type="entry name" value="Ppx_C"/>
    <property type="match status" value="1"/>
</dbReference>
<accession>A0ABV7VJC9</accession>
<dbReference type="EMBL" id="JBHRYJ010000003">
    <property type="protein sequence ID" value="MFC3676932.1"/>
    <property type="molecule type" value="Genomic_DNA"/>
</dbReference>
<dbReference type="CDD" id="cd24052">
    <property type="entry name" value="ASKHA_NBD_HpPPX-GppA-like"/>
    <property type="match status" value="1"/>
</dbReference>
<evidence type="ECO:0000259" key="2">
    <source>
        <dbReference type="Pfam" id="PF21697"/>
    </source>
</evidence>
<proteinExistence type="predicted"/>
<comment type="caution">
    <text evidence="3">The sequence shown here is derived from an EMBL/GenBank/DDBJ whole genome shotgun (WGS) entry which is preliminary data.</text>
</comment>
<dbReference type="Gene3D" id="1.10.3210.10">
    <property type="entry name" value="Hypothetical protein af1432"/>
    <property type="match status" value="1"/>
</dbReference>
<sequence length="503" mass="54300">MAVAQSALKSVAAQALLPLGVIDIGSNSVRLVVFDEPARLPTAMFNEKVLCGIGRGLSETGALDGDGSRQALVAIRRFVTLARRMDVRSLQVVATAAVRDASNGAAFVAQIERDTGETVRILTGNEEATYSAYGVLSGIPEACGVMGDLGGGSLELVAVDGHKIGDSITLPLGPLRIANLGSYSVLKAFVDEKFAEVGWLKQWKGKALYAVGGSWRAIARVHMAQKHSPLHIIHQYTLARGEANDFARLISKQSKESLARVEGVPRRRQDSLPLAALVLRRLLKALEPKEVIFSANGLREGIAYAMLDERQRSEDPMLASCIHMAMRESRFGEHGKEIDSFIAPLFERDSPGQQRLRLAASILFDVSWRVHPDYRGEQSLGLILHAPFGNITQSERATLALAMFARYAGTVSDPAAAPAWQLLNAGEIDYALRIGLAIRLAHTLSGGVPGILNECRLKPNGNGILLEIPAQHAALDGEAVQRRMEAMAKAMNRTGEVRIVKGK</sequence>
<dbReference type="InterPro" id="IPR050273">
    <property type="entry name" value="GppA/Ppx_hydrolase"/>
</dbReference>
<feature type="domain" description="Exopolyphosphatase C-terminal" evidence="2">
    <location>
        <begin position="351"/>
        <end position="491"/>
    </location>
</feature>
<organism evidence="3 4">
    <name type="scientific">Ferrovibrio xuzhouensis</name>
    <dbReference type="NCBI Taxonomy" id="1576914"/>
    <lineage>
        <taxon>Bacteria</taxon>
        <taxon>Pseudomonadati</taxon>
        <taxon>Pseudomonadota</taxon>
        <taxon>Alphaproteobacteria</taxon>
        <taxon>Rhodospirillales</taxon>
        <taxon>Rhodospirillaceae</taxon>
        <taxon>Ferrovibrio</taxon>
    </lineage>
</organism>
<gene>
    <name evidence="3" type="ORF">ACFOOQ_15345</name>
</gene>
<keyword evidence="4" id="KW-1185">Reference proteome</keyword>
<evidence type="ECO:0000313" key="4">
    <source>
        <dbReference type="Proteomes" id="UP001595711"/>
    </source>
</evidence>
<dbReference type="PANTHER" id="PTHR30005">
    <property type="entry name" value="EXOPOLYPHOSPHATASE"/>
    <property type="match status" value="1"/>
</dbReference>
<dbReference type="Gene3D" id="3.30.420.150">
    <property type="entry name" value="Exopolyphosphatase. Domain 2"/>
    <property type="match status" value="1"/>
</dbReference>
<name>A0ABV7VJC9_9PROT</name>
<feature type="domain" description="Ppx/GppA phosphatase N-terminal" evidence="1">
    <location>
        <begin position="32"/>
        <end position="308"/>
    </location>
</feature>
<dbReference type="InterPro" id="IPR043129">
    <property type="entry name" value="ATPase_NBD"/>
</dbReference>
<dbReference type="SUPFAM" id="SSF109604">
    <property type="entry name" value="HD-domain/PDEase-like"/>
    <property type="match status" value="1"/>
</dbReference>
<dbReference type="SUPFAM" id="SSF53067">
    <property type="entry name" value="Actin-like ATPase domain"/>
    <property type="match status" value="2"/>
</dbReference>
<dbReference type="Pfam" id="PF02541">
    <property type="entry name" value="Ppx-GppA"/>
    <property type="match status" value="1"/>
</dbReference>
<evidence type="ECO:0000313" key="3">
    <source>
        <dbReference type="EMBL" id="MFC3676932.1"/>
    </source>
</evidence>
<dbReference type="Proteomes" id="UP001595711">
    <property type="component" value="Unassembled WGS sequence"/>
</dbReference>
<dbReference type="InterPro" id="IPR048951">
    <property type="entry name" value="Ppx_C"/>
</dbReference>
<dbReference type="InterPro" id="IPR003695">
    <property type="entry name" value="Ppx_GppA_N"/>
</dbReference>
<evidence type="ECO:0000259" key="1">
    <source>
        <dbReference type="Pfam" id="PF02541"/>
    </source>
</evidence>
<reference evidence="4" key="1">
    <citation type="journal article" date="2019" name="Int. J. Syst. Evol. Microbiol.">
        <title>The Global Catalogue of Microorganisms (GCM) 10K type strain sequencing project: providing services to taxonomists for standard genome sequencing and annotation.</title>
        <authorList>
            <consortium name="The Broad Institute Genomics Platform"/>
            <consortium name="The Broad Institute Genome Sequencing Center for Infectious Disease"/>
            <person name="Wu L."/>
            <person name="Ma J."/>
        </authorList>
    </citation>
    <scope>NUCLEOTIDE SEQUENCE [LARGE SCALE GENOMIC DNA]</scope>
    <source>
        <strain evidence="4">KCTC 42182</strain>
    </source>
</reference>
<dbReference type="Gene3D" id="3.30.420.40">
    <property type="match status" value="1"/>
</dbReference>
<dbReference type="RefSeq" id="WP_379728230.1">
    <property type="nucleotide sequence ID" value="NZ_JBHRYJ010000003.1"/>
</dbReference>
<dbReference type="PANTHER" id="PTHR30005:SF0">
    <property type="entry name" value="RETROGRADE REGULATION PROTEIN 2"/>
    <property type="match status" value="1"/>
</dbReference>
<protein>
    <submittedName>
        <fullName evidence="3">Ppx/GppA family phosphatase</fullName>
    </submittedName>
</protein>